<feature type="chain" id="PRO_5011572335" evidence="2">
    <location>
        <begin position="22"/>
        <end position="194"/>
    </location>
</feature>
<keyword evidence="1 2" id="KW-0732">Signal</keyword>
<feature type="signal peptide" evidence="2">
    <location>
        <begin position="1"/>
        <end position="21"/>
    </location>
</feature>
<dbReference type="STRING" id="442341.SAMN04487959_103216"/>
<dbReference type="AlphaFoldDB" id="A0A1I2ZLS5"/>
<dbReference type="Proteomes" id="UP000199040">
    <property type="component" value="Unassembled WGS sequence"/>
</dbReference>
<evidence type="ECO:0000313" key="5">
    <source>
        <dbReference type="Proteomes" id="UP000199040"/>
    </source>
</evidence>
<dbReference type="RefSeq" id="WP_092844148.1">
    <property type="nucleotide sequence ID" value="NZ_FOPY01000003.1"/>
</dbReference>
<sequence length="194" mass="21385">MQRKIICALLSTVVISGPVFAAPTGSSYVGLQYSKLNYEAEYDYDYLGQEYDLDLEAEPDALIGRVGYFVTDYFALEARVDMGLSDEEVTVEDYKSGVDVGVDYMYGLYGIGYLPLADTLALYALLGYTGIESQFDSPIGKVEETESDFSYGVGAEVNFTPTMAGSVEYVTYLDESDQYDFTLTAISAGLSYRF</sequence>
<keyword evidence="5" id="KW-1185">Reference proteome</keyword>
<evidence type="ECO:0000313" key="4">
    <source>
        <dbReference type="EMBL" id="SFH38778.1"/>
    </source>
</evidence>
<evidence type="ECO:0000256" key="1">
    <source>
        <dbReference type="ARBA" id="ARBA00022729"/>
    </source>
</evidence>
<feature type="domain" description="Outer membrane protein beta-barrel" evidence="3">
    <location>
        <begin position="8"/>
        <end position="194"/>
    </location>
</feature>
<organism evidence="4 5">
    <name type="scientific">Modicisalibacter xianhensis</name>
    <dbReference type="NCBI Taxonomy" id="442341"/>
    <lineage>
        <taxon>Bacteria</taxon>
        <taxon>Pseudomonadati</taxon>
        <taxon>Pseudomonadota</taxon>
        <taxon>Gammaproteobacteria</taxon>
        <taxon>Oceanospirillales</taxon>
        <taxon>Halomonadaceae</taxon>
        <taxon>Modicisalibacter</taxon>
    </lineage>
</organism>
<protein>
    <submittedName>
        <fullName evidence="4">Opacity protein</fullName>
    </submittedName>
</protein>
<name>A0A1I2ZLS5_9GAMM</name>
<dbReference type="SUPFAM" id="SSF56925">
    <property type="entry name" value="OMPA-like"/>
    <property type="match status" value="1"/>
</dbReference>
<evidence type="ECO:0000256" key="2">
    <source>
        <dbReference type="SAM" id="SignalP"/>
    </source>
</evidence>
<proteinExistence type="predicted"/>
<dbReference type="Gene3D" id="2.40.160.20">
    <property type="match status" value="1"/>
</dbReference>
<gene>
    <name evidence="4" type="ORF">SAMN04487959_103216</name>
</gene>
<evidence type="ECO:0000259" key="3">
    <source>
        <dbReference type="Pfam" id="PF13505"/>
    </source>
</evidence>
<reference evidence="4 5" key="1">
    <citation type="submission" date="2016-10" db="EMBL/GenBank/DDBJ databases">
        <authorList>
            <person name="de Groot N.N."/>
        </authorList>
    </citation>
    <scope>NUCLEOTIDE SEQUENCE [LARGE SCALE GENOMIC DNA]</scope>
    <source>
        <strain evidence="4 5">CGMCC 1.6848</strain>
    </source>
</reference>
<dbReference type="Pfam" id="PF13505">
    <property type="entry name" value="OMP_b-brl"/>
    <property type="match status" value="1"/>
</dbReference>
<accession>A0A1I2ZLS5</accession>
<dbReference type="InterPro" id="IPR011250">
    <property type="entry name" value="OMP/PagP_B-barrel"/>
</dbReference>
<dbReference type="InterPro" id="IPR027385">
    <property type="entry name" value="Beta-barrel_OMP"/>
</dbReference>
<dbReference type="EMBL" id="FOPY01000003">
    <property type="protein sequence ID" value="SFH38778.1"/>
    <property type="molecule type" value="Genomic_DNA"/>
</dbReference>